<dbReference type="AlphaFoldDB" id="A0ABC8RZ06"/>
<feature type="compositionally biased region" description="Acidic residues" evidence="1">
    <location>
        <begin position="54"/>
        <end position="67"/>
    </location>
</feature>
<comment type="caution">
    <text evidence="2">The sequence shown here is derived from an EMBL/GenBank/DDBJ whole genome shotgun (WGS) entry which is preliminary data.</text>
</comment>
<proteinExistence type="predicted"/>
<sequence length="82" mass="9584">MVSNNGALQSLWRCRRMYQQRVRVNGMACIAYPIHEMNNSNTDNNNTERKQDQNDQDDNNDDEDESMASDASFWSELSKTFM</sequence>
<feature type="region of interest" description="Disordered" evidence="1">
    <location>
        <begin position="36"/>
        <end position="82"/>
    </location>
</feature>
<accession>A0ABC8RZ06</accession>
<protein>
    <submittedName>
        <fullName evidence="2">Uncharacterized protein</fullName>
    </submittedName>
</protein>
<keyword evidence="3" id="KW-1185">Reference proteome</keyword>
<dbReference type="EMBL" id="CAUOFW020001859">
    <property type="protein sequence ID" value="CAK9149276.1"/>
    <property type="molecule type" value="Genomic_DNA"/>
</dbReference>
<dbReference type="Proteomes" id="UP001642360">
    <property type="component" value="Unassembled WGS sequence"/>
</dbReference>
<organism evidence="2 3">
    <name type="scientific">Ilex paraguariensis</name>
    <name type="common">yerba mate</name>
    <dbReference type="NCBI Taxonomy" id="185542"/>
    <lineage>
        <taxon>Eukaryota</taxon>
        <taxon>Viridiplantae</taxon>
        <taxon>Streptophyta</taxon>
        <taxon>Embryophyta</taxon>
        <taxon>Tracheophyta</taxon>
        <taxon>Spermatophyta</taxon>
        <taxon>Magnoliopsida</taxon>
        <taxon>eudicotyledons</taxon>
        <taxon>Gunneridae</taxon>
        <taxon>Pentapetalae</taxon>
        <taxon>asterids</taxon>
        <taxon>campanulids</taxon>
        <taxon>Aquifoliales</taxon>
        <taxon>Aquifoliaceae</taxon>
        <taxon>Ilex</taxon>
    </lineage>
</organism>
<evidence type="ECO:0000256" key="1">
    <source>
        <dbReference type="SAM" id="MobiDB-lite"/>
    </source>
</evidence>
<evidence type="ECO:0000313" key="3">
    <source>
        <dbReference type="Proteomes" id="UP001642360"/>
    </source>
</evidence>
<gene>
    <name evidence="2" type="ORF">ILEXP_LOCUS17316</name>
</gene>
<evidence type="ECO:0000313" key="2">
    <source>
        <dbReference type="EMBL" id="CAK9149276.1"/>
    </source>
</evidence>
<name>A0ABC8RZ06_9AQUA</name>
<reference evidence="2 3" key="1">
    <citation type="submission" date="2024-02" db="EMBL/GenBank/DDBJ databases">
        <authorList>
            <person name="Vignale AGUSTIN F."/>
            <person name="Sosa J E."/>
            <person name="Modenutti C."/>
        </authorList>
    </citation>
    <scope>NUCLEOTIDE SEQUENCE [LARGE SCALE GENOMIC DNA]</scope>
</reference>